<dbReference type="Proteomes" id="UP000746471">
    <property type="component" value="Unassembled WGS sequence"/>
</dbReference>
<protein>
    <submittedName>
        <fullName evidence="3">DUF4062 domain-containing protein</fullName>
    </submittedName>
</protein>
<name>A0ABS5PSX9_9FIRM</name>
<dbReference type="Gene3D" id="1.25.40.10">
    <property type="entry name" value="Tetratricopeptide repeat domain"/>
    <property type="match status" value="1"/>
</dbReference>
<dbReference type="InterPro" id="IPR051191">
    <property type="entry name" value="DCAF12"/>
</dbReference>
<proteinExistence type="predicted"/>
<dbReference type="SUPFAM" id="SSF52540">
    <property type="entry name" value="P-loop containing nucleoside triphosphate hydrolases"/>
    <property type="match status" value="1"/>
</dbReference>
<gene>
    <name evidence="3" type="ORF">KHM83_16440</name>
</gene>
<sequence>MKTFEKMKEIYNLNQILNKVNPEDELRDPNSREMVFFLSSTFEDLEAERNAIKEGILSVETFAEKRGVTLNVVDLRLGVNADFDQEGNQIKNGKVIKACLESIETCAPYFIGLLGNRYGWCPTEEDLSAIDENTFSPFHKAIVQKSISERKSITEIEFMLGVDKRLNPHVLFYLTDDQRYPVDLETFRYELLERTIDQPLSQQEIEQKYKNYLESPQQKVLQESLRNKIHKKYEACCRVFKDTEALKNQLIDDIKKMIEEKYPHELDLLECHKIMTQGYLSKQLKSYIPRRALEMQLNEFYESVKSYAIAIGASGMGKSSVLAKWHYDLLNSDEVDVLGYYVEKNASANLEKYITKILIDLQHRYIRFSSEKIPYERAELIGTFKNWLSRLEGGDMDLVLILDGINQLDDTNFNWLPERLPSNVQIIISIASDNNDKMDKLQRLMIGEQSLIIDVYPMTLEEQEALIKETFMKKYGKPHIREEMLSSVLSVDNQLKSNPLFLSYLLHELVTYSKHDNLMSVINDYTKDSKGSTVINIEDFMIAVFNKRIEIYGKQLIQIVIGLIYVSEYGITMVELMSILKQQFNITLDVIDMDLLLGSIRHFMIEDNGRYKWRHAYTLRTIETILSEKEINNLKRQIILFFIDQPKTNRSVKEVIYQYNTLKDDLGLKSLLSRADVFNVSCKEQYYEMSLGLMMKKNRWDKDILRALSEQENVTDVVRVIRYMNQFGLLNEASDLSKTYEELCAKNYGDQSKEDLVALSAEAYVFEKKGQYDEAIALYEKVAEKEKSTYGEDYPSLWTTWHNLAVCHHSNSQYLSQSEDFSNELKHRLESLKIYKNLLIKQPEKFLKNYKFLLELLISVAEKVATKAEFDFIENEYVAILNEYE</sequence>
<reference evidence="3 4" key="1">
    <citation type="submission" date="2021-05" db="EMBL/GenBank/DDBJ databases">
        <title>Fusibacter ferrireducens sp. nov., an anaerobic, sulfur- and Fe-reducing bacterium isolated from the mangrove sediment.</title>
        <authorList>
            <person name="Qiu D."/>
        </authorList>
    </citation>
    <scope>NUCLEOTIDE SEQUENCE [LARGE SCALE GENOMIC DNA]</scope>
    <source>
        <strain evidence="3 4">DSM 12116</strain>
    </source>
</reference>
<organism evidence="3 4">
    <name type="scientific">Fusibacter paucivorans</name>
    <dbReference type="NCBI Taxonomy" id="76009"/>
    <lineage>
        <taxon>Bacteria</taxon>
        <taxon>Bacillati</taxon>
        <taxon>Bacillota</taxon>
        <taxon>Clostridia</taxon>
        <taxon>Eubacteriales</taxon>
        <taxon>Eubacteriales Family XII. Incertae Sedis</taxon>
        <taxon>Fusibacter</taxon>
    </lineage>
</organism>
<comment type="caution">
    <text evidence="3">The sequence shown here is derived from an EMBL/GenBank/DDBJ whole genome shotgun (WGS) entry which is preliminary data.</text>
</comment>
<dbReference type="Gene3D" id="3.40.50.300">
    <property type="entry name" value="P-loop containing nucleotide triphosphate hydrolases"/>
    <property type="match status" value="1"/>
</dbReference>
<keyword evidence="4" id="KW-1185">Reference proteome</keyword>
<feature type="domain" description="DUF4062" evidence="2">
    <location>
        <begin position="37"/>
        <end position="130"/>
    </location>
</feature>
<dbReference type="InterPro" id="IPR011990">
    <property type="entry name" value="TPR-like_helical_dom_sf"/>
</dbReference>
<keyword evidence="1" id="KW-0677">Repeat</keyword>
<dbReference type="EMBL" id="JAHBCL010000035">
    <property type="protein sequence ID" value="MBS7528279.1"/>
    <property type="molecule type" value="Genomic_DNA"/>
</dbReference>
<evidence type="ECO:0000259" key="2">
    <source>
        <dbReference type="Pfam" id="PF13271"/>
    </source>
</evidence>
<dbReference type="PANTHER" id="PTHR19860">
    <property type="entry name" value="DDB1- AND CUL4-ASSOCIATED FACTOR 12-RELATED"/>
    <property type="match status" value="1"/>
</dbReference>
<dbReference type="InterPro" id="IPR027417">
    <property type="entry name" value="P-loop_NTPase"/>
</dbReference>
<dbReference type="SUPFAM" id="SSF48452">
    <property type="entry name" value="TPR-like"/>
    <property type="match status" value="1"/>
</dbReference>
<dbReference type="PANTHER" id="PTHR19860:SF40">
    <property type="entry name" value="WD40 REPEAT-CONTAINING PROTEIN"/>
    <property type="match status" value="1"/>
</dbReference>
<dbReference type="InterPro" id="IPR025139">
    <property type="entry name" value="DUF4062"/>
</dbReference>
<dbReference type="RefSeq" id="WP_213238140.1">
    <property type="nucleotide sequence ID" value="NZ_JAHBCL010000035.1"/>
</dbReference>
<evidence type="ECO:0000256" key="1">
    <source>
        <dbReference type="ARBA" id="ARBA00022737"/>
    </source>
</evidence>
<evidence type="ECO:0000313" key="3">
    <source>
        <dbReference type="EMBL" id="MBS7528279.1"/>
    </source>
</evidence>
<accession>A0ABS5PSX9</accession>
<evidence type="ECO:0000313" key="4">
    <source>
        <dbReference type="Proteomes" id="UP000746471"/>
    </source>
</evidence>
<dbReference type="Pfam" id="PF13271">
    <property type="entry name" value="DUF4062"/>
    <property type="match status" value="1"/>
</dbReference>